<feature type="non-terminal residue" evidence="4">
    <location>
        <position position="1"/>
    </location>
</feature>
<name>A0ABN8RT48_9CNID</name>
<evidence type="ECO:0000313" key="4">
    <source>
        <dbReference type="EMBL" id="CAH3180533.1"/>
    </source>
</evidence>
<evidence type="ECO:0000256" key="2">
    <source>
        <dbReference type="SAM" id="Phobius"/>
    </source>
</evidence>
<protein>
    <submittedName>
        <fullName evidence="4">Uncharacterized protein</fullName>
    </submittedName>
</protein>
<evidence type="ECO:0000256" key="1">
    <source>
        <dbReference type="SAM" id="MobiDB-lite"/>
    </source>
</evidence>
<accession>A0ABN8RT48</accession>
<feature type="compositionally biased region" description="Acidic residues" evidence="1">
    <location>
        <begin position="42"/>
        <end position="52"/>
    </location>
</feature>
<keyword evidence="5" id="KW-1185">Reference proteome</keyword>
<feature type="compositionally biased region" description="Acidic residues" evidence="1">
    <location>
        <begin position="76"/>
        <end position="141"/>
    </location>
</feature>
<dbReference type="EMBL" id="CALNXI010001964">
    <property type="protein sequence ID" value="CAH3180533.1"/>
    <property type="molecule type" value="Genomic_DNA"/>
</dbReference>
<keyword evidence="2" id="KW-1133">Transmembrane helix</keyword>
<evidence type="ECO:0000313" key="5">
    <source>
        <dbReference type="Proteomes" id="UP001159427"/>
    </source>
</evidence>
<reference evidence="4 5" key="1">
    <citation type="submission" date="2022-05" db="EMBL/GenBank/DDBJ databases">
        <authorList>
            <consortium name="Genoscope - CEA"/>
            <person name="William W."/>
        </authorList>
    </citation>
    <scope>NUCLEOTIDE SEQUENCE [LARGE SCALE GENOMIC DNA]</scope>
</reference>
<evidence type="ECO:0000256" key="3">
    <source>
        <dbReference type="SAM" id="SignalP"/>
    </source>
</evidence>
<keyword evidence="2" id="KW-0472">Membrane</keyword>
<sequence>FFWPLFILFVFAAVCEAVLLHLLSSWVFFHSTMPRKRKHSSEEEDEEAEDVENNVRTKRRAAVEARDRVAAKEGASDDEEEEEDFEEEDDDKDEDYEGEAPDEDEGEEEADDDDDEEEENQAGERDEGDEEDEEVDEEEPETVLCILADLEEPTEDTPGYVLKKKDSPKKLELCFMGDMRETLVDVSEAFSKHFDEEKLPVLHITKFDMIGETEGTTQIDVLEIKYDKSYDARQLDEPNEDILSQDFYSVVRVDGIDGTWASQYFLPED</sequence>
<feature type="signal peptide" evidence="3">
    <location>
        <begin position="1"/>
        <end position="17"/>
    </location>
</feature>
<keyword evidence="3" id="KW-0732">Signal</keyword>
<feature type="compositionally biased region" description="Basic and acidic residues" evidence="1">
    <location>
        <begin position="61"/>
        <end position="75"/>
    </location>
</feature>
<keyword evidence="2" id="KW-0812">Transmembrane</keyword>
<proteinExistence type="predicted"/>
<feature type="region of interest" description="Disordered" evidence="1">
    <location>
        <begin position="34"/>
        <end position="141"/>
    </location>
</feature>
<comment type="caution">
    <text evidence="4">The sequence shown here is derived from an EMBL/GenBank/DDBJ whole genome shotgun (WGS) entry which is preliminary data.</text>
</comment>
<feature type="transmembrane region" description="Helical" evidence="2">
    <location>
        <begin position="6"/>
        <end position="29"/>
    </location>
</feature>
<organism evidence="4 5">
    <name type="scientific">Porites evermanni</name>
    <dbReference type="NCBI Taxonomy" id="104178"/>
    <lineage>
        <taxon>Eukaryota</taxon>
        <taxon>Metazoa</taxon>
        <taxon>Cnidaria</taxon>
        <taxon>Anthozoa</taxon>
        <taxon>Hexacorallia</taxon>
        <taxon>Scleractinia</taxon>
        <taxon>Fungiina</taxon>
        <taxon>Poritidae</taxon>
        <taxon>Porites</taxon>
    </lineage>
</organism>
<gene>
    <name evidence="4" type="ORF">PEVE_00012982</name>
</gene>
<dbReference type="Proteomes" id="UP001159427">
    <property type="component" value="Unassembled WGS sequence"/>
</dbReference>
<feature type="chain" id="PRO_5046969040" evidence="3">
    <location>
        <begin position="18"/>
        <end position="269"/>
    </location>
</feature>